<accession>A0A6G1E9C3</accession>
<organism evidence="1 2">
    <name type="scientific">Oryza meyeriana var. granulata</name>
    <dbReference type="NCBI Taxonomy" id="110450"/>
    <lineage>
        <taxon>Eukaryota</taxon>
        <taxon>Viridiplantae</taxon>
        <taxon>Streptophyta</taxon>
        <taxon>Embryophyta</taxon>
        <taxon>Tracheophyta</taxon>
        <taxon>Spermatophyta</taxon>
        <taxon>Magnoliopsida</taxon>
        <taxon>Liliopsida</taxon>
        <taxon>Poales</taxon>
        <taxon>Poaceae</taxon>
        <taxon>BOP clade</taxon>
        <taxon>Oryzoideae</taxon>
        <taxon>Oryzeae</taxon>
        <taxon>Oryzinae</taxon>
        <taxon>Oryza</taxon>
        <taxon>Oryza meyeriana</taxon>
    </lineage>
</organism>
<evidence type="ECO:0000313" key="2">
    <source>
        <dbReference type="Proteomes" id="UP000479710"/>
    </source>
</evidence>
<sequence>MEELSGRRTTWWRGLAARCQGSSGIEPMEVADGRAQMGEDRQHGMGELKVRRRCGVDLFFRWDMDEGGAGKQCGMSL</sequence>
<reference evidence="1 2" key="1">
    <citation type="submission" date="2019-11" db="EMBL/GenBank/DDBJ databases">
        <title>Whole genome sequence of Oryza granulata.</title>
        <authorList>
            <person name="Li W."/>
        </authorList>
    </citation>
    <scope>NUCLEOTIDE SEQUENCE [LARGE SCALE GENOMIC DNA]</scope>
    <source>
        <strain evidence="2">cv. Menghai</strain>
        <tissue evidence="1">Leaf</tissue>
    </source>
</reference>
<protein>
    <submittedName>
        <fullName evidence="1">Uncharacterized protein</fullName>
    </submittedName>
</protein>
<comment type="caution">
    <text evidence="1">The sequence shown here is derived from an EMBL/GenBank/DDBJ whole genome shotgun (WGS) entry which is preliminary data.</text>
</comment>
<dbReference type="EMBL" id="SPHZ02000004">
    <property type="protein sequence ID" value="KAF0921359.1"/>
    <property type="molecule type" value="Genomic_DNA"/>
</dbReference>
<keyword evidence="2" id="KW-1185">Reference proteome</keyword>
<name>A0A6G1E9C3_9ORYZ</name>
<dbReference type="AlphaFoldDB" id="A0A6G1E9C3"/>
<proteinExistence type="predicted"/>
<evidence type="ECO:0000313" key="1">
    <source>
        <dbReference type="EMBL" id="KAF0921359.1"/>
    </source>
</evidence>
<dbReference type="Proteomes" id="UP000479710">
    <property type="component" value="Unassembled WGS sequence"/>
</dbReference>
<gene>
    <name evidence="1" type="ORF">E2562_006932</name>
</gene>